<keyword evidence="1" id="KW-1133">Transmembrane helix</keyword>
<protein>
    <recommendedName>
        <fullName evidence="4">DUF4367 domain-containing protein</fullName>
    </recommendedName>
</protein>
<dbReference type="KEGG" id="palb:EJC50_04810"/>
<keyword evidence="3" id="KW-1185">Reference proteome</keyword>
<evidence type="ECO:0000313" key="3">
    <source>
        <dbReference type="Proteomes" id="UP000272528"/>
    </source>
</evidence>
<dbReference type="EMBL" id="CP034437">
    <property type="protein sequence ID" value="AZN39064.1"/>
    <property type="molecule type" value="Genomic_DNA"/>
</dbReference>
<gene>
    <name evidence="2" type="ORF">EJC50_04810</name>
</gene>
<dbReference type="Proteomes" id="UP000272528">
    <property type="component" value="Chromosome"/>
</dbReference>
<keyword evidence="1" id="KW-0472">Membrane</keyword>
<dbReference type="RefSeq" id="WP_126013067.1">
    <property type="nucleotide sequence ID" value="NZ_CP034437.1"/>
</dbReference>
<reference evidence="3" key="1">
    <citation type="submission" date="2018-12" db="EMBL/GenBank/DDBJ databases">
        <title>Genome sequence of Peanibacillus sp.</title>
        <authorList>
            <person name="Subramani G."/>
            <person name="Srinivasan S."/>
            <person name="Kim M.K."/>
        </authorList>
    </citation>
    <scope>NUCLEOTIDE SEQUENCE [LARGE SCALE GENOMIC DNA]</scope>
    <source>
        <strain evidence="3">18JY67-1</strain>
    </source>
</reference>
<evidence type="ECO:0000256" key="1">
    <source>
        <dbReference type="SAM" id="Phobius"/>
    </source>
</evidence>
<evidence type="ECO:0008006" key="4">
    <source>
        <dbReference type="Google" id="ProtNLM"/>
    </source>
</evidence>
<accession>A0A3Q8X2M4</accession>
<sequence>MERTEPFAHEFRDISSAGEQAGLPEINVVEQVMNRITGQKQKQGRRRKSGAAFRSVTALGSAALILLLISVTAYAATEYIQIRNKAGQVKVQYEAPSLTTTNGEPAPYNKFAAQALKFAGEGELVAYLMPGNGTSELQFEFKEKRLKSYTDFVQEMKRTAAPQLPKTALDYKFSYGSVYANKPTTDKDKRSSFYQGMLADLKAQADKPGGGSPLVMKKIPWTKPASVNALYTRGKAYIGLNALLMNGGQMNVVQDADNKTDKVMIGSTVVIFNKVTKGKIGYAYLNWYDEKQDAYYTLTSYGDHTLTRAEFLQLATTIIE</sequence>
<feature type="transmembrane region" description="Helical" evidence="1">
    <location>
        <begin position="51"/>
        <end position="76"/>
    </location>
</feature>
<dbReference type="OrthoDB" id="2657755at2"/>
<keyword evidence="1" id="KW-0812">Transmembrane</keyword>
<proteinExistence type="predicted"/>
<evidence type="ECO:0000313" key="2">
    <source>
        <dbReference type="EMBL" id="AZN39064.1"/>
    </source>
</evidence>
<name>A0A3Q8X2M4_9BACL</name>
<dbReference type="AlphaFoldDB" id="A0A3Q8X2M4"/>
<organism evidence="2 3">
    <name type="scientific">Paenibacillus albus</name>
    <dbReference type="NCBI Taxonomy" id="2495582"/>
    <lineage>
        <taxon>Bacteria</taxon>
        <taxon>Bacillati</taxon>
        <taxon>Bacillota</taxon>
        <taxon>Bacilli</taxon>
        <taxon>Bacillales</taxon>
        <taxon>Paenibacillaceae</taxon>
        <taxon>Paenibacillus</taxon>
    </lineage>
</organism>